<feature type="disulfide bond" evidence="2">
    <location>
        <begin position="465"/>
        <end position="474"/>
    </location>
</feature>
<sequence length="994" mass="105619">MDSGKRVHTRGVCREKGRGNPEASTSVAALEPQDDSPERKGGWRVGRKDRSSVSLCSPLEAAQAERGKKAKLLGQRHILVSGFGFGLRFEMKFLRALGALLCCSLSSAQTLDPGGKNVCKDMRSPSSLVCCPGWHQQGKECTIPICEGEQACLKNEVCLFPGVCRCPPGFYGAQCKTRCPYDFWAHDCRRVCPCYPNGRCHPATGECTCNSNRWGPLCQYACKCTRHGHCHPVHGNCTCDEGWWTATCSKPCQCSGGASGAGCDQQTGRCQCRRGHWGQKCVGTCICSQSPCNQRTGMCECVEGSWGPSCDKTCNCDLKNSKCDQPTGQCVCNPGYQGPFCAQPCPAGTYGNGCKTRCGHCRDRQPCSATDGACAACQPGWNSSRCDRACAAGFYGEGCKSRCPRCRKDEACDPETGTCSGCDPGWTGPRCEEACADRTYGDGCGFLCSPCFHGDCHHVTGRCICQPGFRGESCNSSCPALQFGLNCSSVCDCGDGVGCHPVTGACPSSFRGAVLAGVLVPLLLLLLAVLCCCLCCGGGPTDAKNSATVADGGLLVRMKYHVYSVLANIGAALPCISDWSSGLPRVTVSHHDPELTFNHSFIEPPSSGWVTEGSSFDSDGEEGEALYCVPPREDIPAVAGGEFQEMSSKCNMFLDPSGFSNEDITSPFNIPRTSSIAKSKRPSVSFAEGTRFSPKERRGSGQDLSTPQRGKTKSPWGVLMLSTLQSQGATARSGEEEGDEGEEREDGVDVQVTDNQEANCEAAEQEVDRPSARAAAQGSGPSGRRRTMSNAAGPKGTLASTTSDAEARVSHKVTTVYVTVGKAGRPVTKIEPSSEGPVQAMLRRLGSLQRQREQDSGRSKPKSAEGITKPPRRKLGARATVWEQGGQPTGEPGMSKPVRRKHSSQNLSDKAGPDDTPKRPLSSILKSVPEAAGADSGSDRRTGGQDVEESTRPTESGYLTVGPAGDTTEIITNEGAVGKVNDEPCYENILIQHA</sequence>
<dbReference type="PANTHER" id="PTHR24043:SF0">
    <property type="entry name" value="SCAVENGER RECEPTOR CLASS F MEMBER 1"/>
    <property type="match status" value="1"/>
</dbReference>
<organism evidence="5 6">
    <name type="scientific">Menidia menidia</name>
    <name type="common">Atlantic silverside</name>
    <dbReference type="NCBI Taxonomy" id="238744"/>
    <lineage>
        <taxon>Eukaryota</taxon>
        <taxon>Metazoa</taxon>
        <taxon>Chordata</taxon>
        <taxon>Craniata</taxon>
        <taxon>Vertebrata</taxon>
        <taxon>Euteleostomi</taxon>
        <taxon>Actinopterygii</taxon>
        <taxon>Neopterygii</taxon>
        <taxon>Teleostei</taxon>
        <taxon>Neoteleostei</taxon>
        <taxon>Acanthomorphata</taxon>
        <taxon>Ovalentaria</taxon>
        <taxon>Atherinomorphae</taxon>
        <taxon>Atheriniformes</taxon>
        <taxon>Atherinopsidae</taxon>
        <taxon>Menidiinae</taxon>
        <taxon>Menidia</taxon>
    </lineage>
</organism>
<feature type="compositionally biased region" description="Basic residues" evidence="3">
    <location>
        <begin position="1"/>
        <end position="11"/>
    </location>
</feature>
<comment type="caution">
    <text evidence="2">Lacks conserved residue(s) required for the propagation of feature annotation.</text>
</comment>
<dbReference type="InterPro" id="IPR042635">
    <property type="entry name" value="MEGF10/SREC1/2-like"/>
</dbReference>
<dbReference type="OrthoDB" id="6130531at2759"/>
<feature type="compositionally biased region" description="Acidic residues" evidence="3">
    <location>
        <begin position="736"/>
        <end position="748"/>
    </location>
</feature>
<feature type="region of interest" description="Disordered" evidence="3">
    <location>
        <begin position="664"/>
        <end position="807"/>
    </location>
</feature>
<dbReference type="PROSITE" id="PS50026">
    <property type="entry name" value="EGF_3"/>
    <property type="match status" value="2"/>
</dbReference>
<dbReference type="InterPro" id="IPR002049">
    <property type="entry name" value="LE_dom"/>
</dbReference>
<feature type="compositionally biased region" description="Polar residues" evidence="3">
    <location>
        <begin position="664"/>
        <end position="677"/>
    </location>
</feature>
<evidence type="ECO:0000256" key="2">
    <source>
        <dbReference type="PROSITE-ProRule" id="PRU00076"/>
    </source>
</evidence>
<accession>A0A8S4BHX0</accession>
<dbReference type="InterPro" id="IPR000742">
    <property type="entry name" value="EGF"/>
</dbReference>
<dbReference type="PROSITE" id="PS00022">
    <property type="entry name" value="EGF_1"/>
    <property type="match status" value="2"/>
</dbReference>
<dbReference type="AlphaFoldDB" id="A0A8S4BHX0"/>
<dbReference type="PRINTS" id="PR00011">
    <property type="entry name" value="EGFLAMININ"/>
</dbReference>
<keyword evidence="2" id="KW-1015">Disulfide bond</keyword>
<dbReference type="Gene3D" id="2.10.25.10">
    <property type="entry name" value="Laminin"/>
    <property type="match status" value="1"/>
</dbReference>
<evidence type="ECO:0000259" key="4">
    <source>
        <dbReference type="PROSITE" id="PS50026"/>
    </source>
</evidence>
<dbReference type="Gene3D" id="2.170.300.10">
    <property type="entry name" value="Tie2 ligand-binding domain superfamily"/>
    <property type="match status" value="2"/>
</dbReference>
<dbReference type="Pfam" id="PF00053">
    <property type="entry name" value="EGF_laminin"/>
    <property type="match status" value="2"/>
</dbReference>
<dbReference type="PANTHER" id="PTHR24043">
    <property type="entry name" value="SCAVENGER RECEPTOR CLASS F"/>
    <property type="match status" value="1"/>
</dbReference>
<feature type="disulfide bond" evidence="2">
    <location>
        <begin position="166"/>
        <end position="175"/>
    </location>
</feature>
<feature type="domain" description="EGF-like" evidence="4">
    <location>
        <begin position="440"/>
        <end position="475"/>
    </location>
</feature>
<dbReference type="CDD" id="cd00055">
    <property type="entry name" value="EGF_Lam"/>
    <property type="match status" value="2"/>
</dbReference>
<keyword evidence="6" id="KW-1185">Reference proteome</keyword>
<gene>
    <name evidence="5" type="ORF">MMEN_LOCUS18438</name>
</gene>
<dbReference type="SMART" id="SM00180">
    <property type="entry name" value="EGF_Lam"/>
    <property type="match status" value="3"/>
</dbReference>
<comment type="caution">
    <text evidence="5">The sequence shown here is derived from an EMBL/GenBank/DDBJ whole genome shotgun (WGS) entry which is preliminary data.</text>
</comment>
<dbReference type="GO" id="GO:0030169">
    <property type="term" value="F:low-density lipoprotein particle binding"/>
    <property type="evidence" value="ECO:0007669"/>
    <property type="project" value="TreeGrafter"/>
</dbReference>
<evidence type="ECO:0000256" key="1">
    <source>
        <dbReference type="ARBA" id="ARBA00022536"/>
    </source>
</evidence>
<dbReference type="SMART" id="SM00181">
    <property type="entry name" value="EGF"/>
    <property type="match status" value="7"/>
</dbReference>
<dbReference type="GO" id="GO:0005044">
    <property type="term" value="F:scavenger receptor activity"/>
    <property type="evidence" value="ECO:0007669"/>
    <property type="project" value="InterPro"/>
</dbReference>
<feature type="compositionally biased region" description="Basic and acidic residues" evidence="3">
    <location>
        <begin position="36"/>
        <end position="49"/>
    </location>
</feature>
<dbReference type="GO" id="GO:0016322">
    <property type="term" value="P:neuron remodeling"/>
    <property type="evidence" value="ECO:0007669"/>
    <property type="project" value="TreeGrafter"/>
</dbReference>
<name>A0A8S4BHX0_9TELE</name>
<dbReference type="GO" id="GO:0016358">
    <property type="term" value="P:dendrite development"/>
    <property type="evidence" value="ECO:0007669"/>
    <property type="project" value="TreeGrafter"/>
</dbReference>
<evidence type="ECO:0000256" key="3">
    <source>
        <dbReference type="SAM" id="MobiDB-lite"/>
    </source>
</evidence>
<dbReference type="GO" id="GO:0007157">
    <property type="term" value="P:heterophilic cell-cell adhesion via plasma membrane cell adhesion molecules"/>
    <property type="evidence" value="ECO:0007669"/>
    <property type="project" value="TreeGrafter"/>
</dbReference>
<protein>
    <submittedName>
        <fullName evidence="5">(Atlantic silverside) hypothetical protein</fullName>
    </submittedName>
</protein>
<keyword evidence="1 2" id="KW-0245">EGF-like domain</keyword>
<dbReference type="GO" id="GO:0016020">
    <property type="term" value="C:membrane"/>
    <property type="evidence" value="ECO:0007669"/>
    <property type="project" value="TreeGrafter"/>
</dbReference>
<evidence type="ECO:0000313" key="5">
    <source>
        <dbReference type="EMBL" id="CAG6003935.1"/>
    </source>
</evidence>
<proteinExistence type="predicted"/>
<dbReference type="Proteomes" id="UP000677803">
    <property type="component" value="Unassembled WGS sequence"/>
</dbReference>
<feature type="region of interest" description="Disordered" evidence="3">
    <location>
        <begin position="1"/>
        <end position="49"/>
    </location>
</feature>
<evidence type="ECO:0000313" key="6">
    <source>
        <dbReference type="Proteomes" id="UP000677803"/>
    </source>
</evidence>
<feature type="region of interest" description="Disordered" evidence="3">
    <location>
        <begin position="822"/>
        <end position="966"/>
    </location>
</feature>
<feature type="domain" description="EGF-like" evidence="4">
    <location>
        <begin position="142"/>
        <end position="176"/>
    </location>
</feature>
<dbReference type="EMBL" id="CAJRST010037777">
    <property type="protein sequence ID" value="CAG6003935.1"/>
    <property type="molecule type" value="Genomic_DNA"/>
</dbReference>
<reference evidence="5" key="1">
    <citation type="submission" date="2021-05" db="EMBL/GenBank/DDBJ databases">
        <authorList>
            <person name="Tigano A."/>
        </authorList>
    </citation>
    <scope>NUCLEOTIDE SEQUENCE</scope>
</reference>